<feature type="non-terminal residue" evidence="1">
    <location>
        <position position="1"/>
    </location>
</feature>
<name>A0A9N9ICU9_9GLOM</name>
<reference evidence="1" key="1">
    <citation type="submission" date="2021-06" db="EMBL/GenBank/DDBJ databases">
        <authorList>
            <person name="Kallberg Y."/>
            <person name="Tangrot J."/>
            <person name="Rosling A."/>
        </authorList>
    </citation>
    <scope>NUCLEOTIDE SEQUENCE</scope>
    <source>
        <strain evidence="1">MA453B</strain>
    </source>
</reference>
<comment type="caution">
    <text evidence="1">The sequence shown here is derived from an EMBL/GenBank/DDBJ whole genome shotgun (WGS) entry which is preliminary data.</text>
</comment>
<organism evidence="1 2">
    <name type="scientific">Dentiscutata erythropus</name>
    <dbReference type="NCBI Taxonomy" id="1348616"/>
    <lineage>
        <taxon>Eukaryota</taxon>
        <taxon>Fungi</taxon>
        <taxon>Fungi incertae sedis</taxon>
        <taxon>Mucoromycota</taxon>
        <taxon>Glomeromycotina</taxon>
        <taxon>Glomeromycetes</taxon>
        <taxon>Diversisporales</taxon>
        <taxon>Gigasporaceae</taxon>
        <taxon>Dentiscutata</taxon>
    </lineage>
</organism>
<gene>
    <name evidence="1" type="ORF">DERYTH_LOCUS15170</name>
</gene>
<accession>A0A9N9ICU9</accession>
<keyword evidence="2" id="KW-1185">Reference proteome</keyword>
<evidence type="ECO:0000313" key="2">
    <source>
        <dbReference type="Proteomes" id="UP000789405"/>
    </source>
</evidence>
<sequence length="90" mass="10672">SSSNRSRLKNNSNNDFTSASKFNEIIAEDILRHLVDFEILAENNKYIITELQRQIKNKSEVISRLNKQLEECYRTRKQVLLDMRSEKVKK</sequence>
<protein>
    <submittedName>
        <fullName evidence="1">17745_t:CDS:1</fullName>
    </submittedName>
</protein>
<evidence type="ECO:0000313" key="1">
    <source>
        <dbReference type="EMBL" id="CAG8731569.1"/>
    </source>
</evidence>
<proteinExistence type="predicted"/>
<dbReference type="Proteomes" id="UP000789405">
    <property type="component" value="Unassembled WGS sequence"/>
</dbReference>
<dbReference type="EMBL" id="CAJVPY010012067">
    <property type="protein sequence ID" value="CAG8731569.1"/>
    <property type="molecule type" value="Genomic_DNA"/>
</dbReference>
<dbReference type="AlphaFoldDB" id="A0A9N9ICU9"/>